<dbReference type="GO" id="GO:0003677">
    <property type="term" value="F:DNA binding"/>
    <property type="evidence" value="ECO:0007669"/>
    <property type="project" value="UniProtKB-KW"/>
</dbReference>
<dbReference type="Gene3D" id="3.40.50.150">
    <property type="entry name" value="Vaccinia Virus protein VP39"/>
    <property type="match status" value="1"/>
</dbReference>
<reference evidence="11" key="2">
    <citation type="submission" date="2016-05" db="EMBL/GenBank/DDBJ databases">
        <title>Comparative analysis highlights variable genome content of wheat rusts and divergence of the mating loci.</title>
        <authorList>
            <person name="Cuomo C.A."/>
            <person name="Bakkeren G."/>
            <person name="Szabo L."/>
            <person name="Khalil H."/>
            <person name="Joly D."/>
            <person name="Goldberg J."/>
            <person name="Young S."/>
            <person name="Zeng Q."/>
            <person name="Fellers J."/>
        </authorList>
    </citation>
    <scope>NUCLEOTIDE SEQUENCE [LARGE SCALE GENOMIC DNA]</scope>
    <source>
        <strain evidence="11">1-1 BBBD Race 1</strain>
    </source>
</reference>
<feature type="compositionally biased region" description="Low complexity" evidence="9">
    <location>
        <begin position="1"/>
        <end position="29"/>
    </location>
</feature>
<dbReference type="InterPro" id="IPR001025">
    <property type="entry name" value="BAH_dom"/>
</dbReference>
<dbReference type="GO" id="GO:0005634">
    <property type="term" value="C:nucleus"/>
    <property type="evidence" value="ECO:0007669"/>
    <property type="project" value="UniProtKB-SubCell"/>
</dbReference>
<dbReference type="GO" id="GO:0044027">
    <property type="term" value="P:negative regulation of gene expression via chromosomal CpG island methylation"/>
    <property type="evidence" value="ECO:0007669"/>
    <property type="project" value="TreeGrafter"/>
</dbReference>
<feature type="region of interest" description="Disordered" evidence="9">
    <location>
        <begin position="76"/>
        <end position="154"/>
    </location>
</feature>
<dbReference type="OrthoDB" id="5376140at2759"/>
<sequence length="1332" mass="150099">MFSPSSTATTTIRTTASSTPPSLPTPDTSIAFSSAPASNRKRRSQSPSTGTPLTKKSHIAVVIPYIPGLPPCPAHLKKPKKAIRPAEPPKETTHLRKLQKTIRPAQHPKETFQHTPAPLQTQRDDPDFIPSSSEVEDEDVQSDSETNRRRHPAAEDPTVVLPIIHDKFKAYFTCLKPISNPSLDPIHRNPRPNTPRSSIRFENHLDQHDQVQWAASRPWKVSQNGEDFYQSVRIQNHLIKIDSVVCCQRITGREFSYRKSRLTTVDTNYGSDTEDEREEDTYEFHDDEVDTQPTNNNFVKNEKPPKPNTRRFLVRALFERDRVKYFHGTWLEEARHSFVGASAEPLELLLVDQCYEIELKHVSGIEKVMWMASHNTEPPPNDTLYCRFHWKPTKASLVDLPRVRKPNPPNPISNSHSLCPTCVAVPKEIAWLTDPHNGKILLGKTDQYEQLGFTLRGEETYRLNDFVRVANTSPSKPQVIGQIVEICGIRANSNADKTIVLDDAPFRPPAEAYSKIASLKHKPVITIRKYQRTPWSGTEKGPRKFFDDRRLWITGDEQLVDVRNQLQGKCEIVHLTKEDSREYRTPGSGRKVSEDSIIERDNCFYSILPSRKQQRYKCSVPVMNDSWKASLASQEPEWVKTEDESRGEQYKDLVKDYGCGKIRHLELFGGIGSMSVTLIELGLASQDDTMFIDFSIPACQTISTNFPRSKVICADVNDVFELMITGKTVTGDDFLVDKRTGKSVRVDELPRPGDFDLITAGFPCGSHSTLNVLRKANDSKNALCATALSFIAYLKPDYLFFENVRGLLKTSFVNPADDSVLNKAFLRIICGTLISLGYQVRFGVLQAAQFGSPQARRRIIFAGTKHGLTSIKLPEPTHHFPDESLAILLPTNDKDKDASGQNSVRADHRTCSSGALRAVTIHDAIADLPEFEYINPNKIMGRTRSTGLINYDHYEGDDGVRGPMPRRPELIPQLDRLISFSPTLSESRISMIGFDEFEYVSEPMNRYQSWLRKPLEWKPLIDTFIPKYPRLALSDGHQAPVDDPDDDDPSGSGCRVRNWHVTPRFSSKVTERICNIPLKPNADHRDLPKPLRLKNLKRARNPRDFDGNYGRLGFQDQFNTIITKMHPHNQNKCGAVLHPNQNRTLSLLEAQRAQGFPDRFKLQPAGSNGKTTETINQQLFKLIGNSIPIPISFSLSRSLLKAREEDYLKTTKLQKLKCESVPPSATPPGPMITLLGSTTIHRQDKGKQRLLGTDDEDIVEVSHPSRTRDPRSSSSSVSLDQQCSPAADSIGVNSNSAETFEYEKNLVDCLDLLDLFLDHQSEASRLSTSSCA</sequence>
<feature type="active site" evidence="8">
    <location>
        <position position="764"/>
    </location>
</feature>
<comment type="similarity">
    <text evidence="8">Belongs to the class I-like SAM-binding methyltransferase superfamily. C5-methyltransferase family.</text>
</comment>
<name>A0A180GUL6_PUCT1</name>
<keyword evidence="4 8" id="KW-0808">Transferase</keyword>
<evidence type="ECO:0000259" key="10">
    <source>
        <dbReference type="PROSITE" id="PS51038"/>
    </source>
</evidence>
<comment type="subcellular location">
    <subcellularLocation>
        <location evidence="1">Nucleus</location>
    </subcellularLocation>
</comment>
<reference evidence="11" key="1">
    <citation type="submission" date="2009-11" db="EMBL/GenBank/DDBJ databases">
        <authorList>
            <consortium name="The Broad Institute Genome Sequencing Platform"/>
            <person name="Ward D."/>
            <person name="Feldgarden M."/>
            <person name="Earl A."/>
            <person name="Young S.K."/>
            <person name="Zeng Q."/>
            <person name="Koehrsen M."/>
            <person name="Alvarado L."/>
            <person name="Berlin A."/>
            <person name="Bochicchio J."/>
            <person name="Borenstein D."/>
            <person name="Chapman S.B."/>
            <person name="Chen Z."/>
            <person name="Engels R."/>
            <person name="Freedman E."/>
            <person name="Gellesch M."/>
            <person name="Goldberg J."/>
            <person name="Griggs A."/>
            <person name="Gujja S."/>
            <person name="Heilman E."/>
            <person name="Heiman D."/>
            <person name="Hepburn T."/>
            <person name="Howarth C."/>
            <person name="Jen D."/>
            <person name="Larson L."/>
            <person name="Lewis B."/>
            <person name="Mehta T."/>
            <person name="Park D."/>
            <person name="Pearson M."/>
            <person name="Roberts A."/>
            <person name="Saif S."/>
            <person name="Shea T."/>
            <person name="Shenoy N."/>
            <person name="Sisk P."/>
            <person name="Stolte C."/>
            <person name="Sykes S."/>
            <person name="Thomson T."/>
            <person name="Walk T."/>
            <person name="White J."/>
            <person name="Yandava C."/>
            <person name="Izard J."/>
            <person name="Baranova O.V."/>
            <person name="Blanton J.M."/>
            <person name="Tanner A.C."/>
            <person name="Dewhirst F.E."/>
            <person name="Haas B."/>
            <person name="Nusbaum C."/>
            <person name="Birren B."/>
        </authorList>
    </citation>
    <scope>NUCLEOTIDE SEQUENCE [LARGE SCALE GENOMIC DNA]</scope>
    <source>
        <strain evidence="11">1-1 BBBD Race 1</strain>
    </source>
</reference>
<dbReference type="PRINTS" id="PR00105">
    <property type="entry name" value="C5METTRFRASE"/>
</dbReference>
<dbReference type="Gene3D" id="2.30.30.490">
    <property type="match status" value="2"/>
</dbReference>
<evidence type="ECO:0000256" key="1">
    <source>
        <dbReference type="ARBA" id="ARBA00004123"/>
    </source>
</evidence>
<keyword evidence="5 8" id="KW-0949">S-adenosyl-L-methionine</keyword>
<dbReference type="EnsemblFungi" id="PTTG_00949-t43_1">
    <property type="protein sequence ID" value="PTTG_00949-t43_1-p1"/>
    <property type="gene ID" value="PTTG_00949"/>
</dbReference>
<feature type="compositionally biased region" description="Acidic residues" evidence="9">
    <location>
        <begin position="272"/>
        <end position="290"/>
    </location>
</feature>
<keyword evidence="13" id="KW-1185">Reference proteome</keyword>
<dbReference type="PROSITE" id="PS51679">
    <property type="entry name" value="SAM_MT_C5"/>
    <property type="match status" value="1"/>
</dbReference>
<protein>
    <recommendedName>
        <fullName evidence="2">DNA (cytosine-5-)-methyltransferase</fullName>
        <ecNumber evidence="2">2.1.1.37</ecNumber>
    </recommendedName>
</protein>
<dbReference type="EC" id="2.1.1.37" evidence="2"/>
<evidence type="ECO:0000256" key="5">
    <source>
        <dbReference type="ARBA" id="ARBA00022691"/>
    </source>
</evidence>
<dbReference type="InterPro" id="IPR029063">
    <property type="entry name" value="SAM-dependent_MTases_sf"/>
</dbReference>
<organism evidence="11">
    <name type="scientific">Puccinia triticina (isolate 1-1 / race 1 (BBBD))</name>
    <name type="common">Brown leaf rust fungus</name>
    <dbReference type="NCBI Taxonomy" id="630390"/>
    <lineage>
        <taxon>Eukaryota</taxon>
        <taxon>Fungi</taxon>
        <taxon>Dikarya</taxon>
        <taxon>Basidiomycota</taxon>
        <taxon>Pucciniomycotina</taxon>
        <taxon>Pucciniomycetes</taxon>
        <taxon>Pucciniales</taxon>
        <taxon>Pucciniaceae</taxon>
        <taxon>Puccinia</taxon>
    </lineage>
</organism>
<evidence type="ECO:0000313" key="13">
    <source>
        <dbReference type="Proteomes" id="UP000005240"/>
    </source>
</evidence>
<dbReference type="InterPro" id="IPR001525">
    <property type="entry name" value="C5_MeTfrase"/>
</dbReference>
<feature type="region of interest" description="Disordered" evidence="9">
    <location>
        <begin position="1243"/>
        <end position="1290"/>
    </location>
</feature>
<reference evidence="12 13" key="3">
    <citation type="journal article" date="2017" name="G3 (Bethesda)">
        <title>Comparative analysis highlights variable genome content of wheat rusts and divergence of the mating loci.</title>
        <authorList>
            <person name="Cuomo C.A."/>
            <person name="Bakkeren G."/>
            <person name="Khalil H.B."/>
            <person name="Panwar V."/>
            <person name="Joly D."/>
            <person name="Linning R."/>
            <person name="Sakthikumar S."/>
            <person name="Song X."/>
            <person name="Adiconis X."/>
            <person name="Fan L."/>
            <person name="Goldberg J.M."/>
            <person name="Levin J.Z."/>
            <person name="Young S."/>
            <person name="Zeng Q."/>
            <person name="Anikster Y."/>
            <person name="Bruce M."/>
            <person name="Wang M."/>
            <person name="Yin C."/>
            <person name="McCallum B."/>
            <person name="Szabo L.J."/>
            <person name="Hulbert S."/>
            <person name="Chen X."/>
            <person name="Fellers J.P."/>
        </authorList>
    </citation>
    <scope>NUCLEOTIDE SEQUENCE</scope>
    <source>
        <strain evidence="13">Isolate 1-1 / race 1 (BBBD)</strain>
        <strain evidence="12">isolate 1-1 / race 1 (BBBD)</strain>
    </source>
</reference>
<proteinExistence type="inferred from homology"/>
<evidence type="ECO:0000313" key="12">
    <source>
        <dbReference type="EnsemblFungi" id="PTTG_00949-t43_1-p1"/>
    </source>
</evidence>
<dbReference type="InterPro" id="IPR050390">
    <property type="entry name" value="C5-Methyltransferase"/>
</dbReference>
<accession>A0A180GUL6</accession>
<dbReference type="PROSITE" id="PS51038">
    <property type="entry name" value="BAH"/>
    <property type="match status" value="1"/>
</dbReference>
<evidence type="ECO:0000256" key="7">
    <source>
        <dbReference type="ARBA" id="ARBA00023242"/>
    </source>
</evidence>
<evidence type="ECO:0000256" key="2">
    <source>
        <dbReference type="ARBA" id="ARBA00011975"/>
    </source>
</evidence>
<evidence type="ECO:0000256" key="9">
    <source>
        <dbReference type="SAM" id="MobiDB-lite"/>
    </source>
</evidence>
<reference evidence="12" key="4">
    <citation type="submission" date="2025-05" db="UniProtKB">
        <authorList>
            <consortium name="EnsemblFungi"/>
        </authorList>
    </citation>
    <scope>IDENTIFICATION</scope>
    <source>
        <strain evidence="12">isolate 1-1 / race 1 (BBBD)</strain>
    </source>
</reference>
<dbReference type="VEuPathDB" id="FungiDB:PTTG_00949"/>
<feature type="region of interest" description="Disordered" evidence="9">
    <location>
        <begin position="1035"/>
        <end position="1055"/>
    </location>
</feature>
<dbReference type="InterPro" id="IPR043151">
    <property type="entry name" value="BAH_sf"/>
</dbReference>
<feature type="region of interest" description="Disordered" evidence="9">
    <location>
        <begin position="268"/>
        <end position="305"/>
    </location>
</feature>
<keyword evidence="7" id="KW-0539">Nucleus</keyword>
<evidence type="ECO:0000256" key="6">
    <source>
        <dbReference type="ARBA" id="ARBA00023125"/>
    </source>
</evidence>
<feature type="compositionally biased region" description="Polar residues" evidence="9">
    <location>
        <begin position="45"/>
        <end position="54"/>
    </location>
</feature>
<dbReference type="STRING" id="630390.A0A180GUL6"/>
<evidence type="ECO:0000256" key="3">
    <source>
        <dbReference type="ARBA" id="ARBA00022603"/>
    </source>
</evidence>
<dbReference type="SUPFAM" id="SSF53335">
    <property type="entry name" value="S-adenosyl-L-methionine-dependent methyltransferases"/>
    <property type="match status" value="1"/>
</dbReference>
<dbReference type="PANTHER" id="PTHR10629:SF52">
    <property type="entry name" value="DNA (CYTOSINE-5)-METHYLTRANSFERASE 1"/>
    <property type="match status" value="1"/>
</dbReference>
<dbReference type="EMBL" id="ADAS02000019">
    <property type="protein sequence ID" value="OAV96486.1"/>
    <property type="molecule type" value="Genomic_DNA"/>
</dbReference>
<dbReference type="GO" id="GO:0032259">
    <property type="term" value="P:methylation"/>
    <property type="evidence" value="ECO:0007669"/>
    <property type="project" value="UniProtKB-KW"/>
</dbReference>
<dbReference type="Pfam" id="PF00145">
    <property type="entry name" value="DNA_methylase"/>
    <property type="match status" value="2"/>
</dbReference>
<feature type="region of interest" description="Disordered" evidence="9">
    <location>
        <begin position="1"/>
        <end position="55"/>
    </location>
</feature>
<dbReference type="GO" id="GO:0003682">
    <property type="term" value="F:chromatin binding"/>
    <property type="evidence" value="ECO:0007669"/>
    <property type="project" value="InterPro"/>
</dbReference>
<evidence type="ECO:0000313" key="11">
    <source>
        <dbReference type="EMBL" id="OAV96486.1"/>
    </source>
</evidence>
<dbReference type="Proteomes" id="UP000005240">
    <property type="component" value="Unassembled WGS sequence"/>
</dbReference>
<feature type="domain" description="BAH" evidence="10">
    <location>
        <begin position="289"/>
        <end position="401"/>
    </location>
</feature>
<evidence type="ECO:0000256" key="8">
    <source>
        <dbReference type="PROSITE-ProRule" id="PRU01016"/>
    </source>
</evidence>
<dbReference type="GO" id="GO:0003886">
    <property type="term" value="F:DNA (cytosine-5-)-methyltransferase activity"/>
    <property type="evidence" value="ECO:0007669"/>
    <property type="project" value="UniProtKB-EC"/>
</dbReference>
<keyword evidence="6" id="KW-0238">DNA-binding</keyword>
<dbReference type="Gene3D" id="3.90.120.10">
    <property type="entry name" value="DNA Methylase, subunit A, domain 2"/>
    <property type="match status" value="1"/>
</dbReference>
<gene>
    <name evidence="11" type="ORF">PTTG_00949</name>
</gene>
<dbReference type="PANTHER" id="PTHR10629">
    <property type="entry name" value="CYTOSINE-SPECIFIC METHYLTRANSFERASE"/>
    <property type="match status" value="1"/>
</dbReference>
<keyword evidence="3 8" id="KW-0489">Methyltransferase</keyword>
<evidence type="ECO:0000256" key="4">
    <source>
        <dbReference type="ARBA" id="ARBA00022679"/>
    </source>
</evidence>